<organism evidence="1 2">
    <name type="scientific">Celeribacter halophilus</name>
    <dbReference type="NCBI Taxonomy" id="576117"/>
    <lineage>
        <taxon>Bacteria</taxon>
        <taxon>Pseudomonadati</taxon>
        <taxon>Pseudomonadota</taxon>
        <taxon>Alphaproteobacteria</taxon>
        <taxon>Rhodobacterales</taxon>
        <taxon>Roseobacteraceae</taxon>
        <taxon>Celeribacter</taxon>
    </lineage>
</organism>
<dbReference type="AlphaFoldDB" id="A0A1I3XAB5"/>
<proteinExistence type="predicted"/>
<accession>A0A1I3XAB5</accession>
<dbReference type="GeneID" id="98667193"/>
<protein>
    <submittedName>
        <fullName evidence="1">Uncharacterized protein</fullName>
    </submittedName>
</protein>
<keyword evidence="2" id="KW-1185">Reference proteome</keyword>
<sequence length="63" mass="6757">MPDHRPTKIATAADRVKAAVVEVNNATAAAAALGISVEFEIIEHQTMEGPLRHVLVPRVSKEV</sequence>
<dbReference type="RefSeq" id="WP_066598852.1">
    <property type="nucleotide sequence ID" value="NZ_LRUD01000007.1"/>
</dbReference>
<gene>
    <name evidence="1" type="ORF">SAMN04488138_1464</name>
</gene>
<dbReference type="Proteomes" id="UP000183299">
    <property type="component" value="Unassembled WGS sequence"/>
</dbReference>
<dbReference type="EMBL" id="FORY01000046">
    <property type="protein sequence ID" value="SFK16568.1"/>
    <property type="molecule type" value="Genomic_DNA"/>
</dbReference>
<reference evidence="1 2" key="1">
    <citation type="submission" date="2016-10" db="EMBL/GenBank/DDBJ databases">
        <authorList>
            <person name="de Groot N.N."/>
        </authorList>
    </citation>
    <scope>NUCLEOTIDE SEQUENCE [LARGE SCALE GENOMIC DNA]</scope>
    <source>
        <strain evidence="1 2">CGMCC 1.8891</strain>
    </source>
</reference>
<evidence type="ECO:0000313" key="1">
    <source>
        <dbReference type="EMBL" id="SFK16568.1"/>
    </source>
</evidence>
<evidence type="ECO:0000313" key="2">
    <source>
        <dbReference type="Proteomes" id="UP000183299"/>
    </source>
</evidence>
<dbReference type="STRING" id="576117.SAMN04488138_1464"/>
<name>A0A1I3XAB5_9RHOB</name>